<name>A0A841ZXL2_9LIST</name>
<reference evidence="3 4" key="1">
    <citation type="submission" date="2020-03" db="EMBL/GenBank/DDBJ databases">
        <title>Soil Listeria distribution.</title>
        <authorList>
            <person name="Liao J."/>
            <person name="Wiedmann M."/>
        </authorList>
    </citation>
    <scope>NUCLEOTIDE SEQUENCE [LARGE SCALE GENOMIC DNA]</scope>
    <source>
        <strain evidence="3 4">FSL L7-1427</strain>
    </source>
</reference>
<dbReference type="InterPro" id="IPR038200">
    <property type="entry name" value="GW_dom_sf"/>
</dbReference>
<comment type="caution">
    <text evidence="3">The sequence shown here is derived from an EMBL/GenBank/DDBJ whole genome shotgun (WGS) entry which is preliminary data.</text>
</comment>
<feature type="domain" description="GW" evidence="2">
    <location>
        <begin position="118"/>
        <end position="182"/>
    </location>
</feature>
<dbReference type="Pfam" id="PF13457">
    <property type="entry name" value="GW"/>
    <property type="match status" value="3"/>
</dbReference>
<dbReference type="Gene3D" id="2.30.30.170">
    <property type="match status" value="3"/>
</dbReference>
<evidence type="ECO:0000256" key="1">
    <source>
        <dbReference type="ARBA" id="ARBA00022729"/>
    </source>
</evidence>
<feature type="domain" description="GW" evidence="2">
    <location>
        <begin position="190"/>
        <end position="269"/>
    </location>
</feature>
<evidence type="ECO:0000313" key="4">
    <source>
        <dbReference type="Proteomes" id="UP000586951"/>
    </source>
</evidence>
<organism evidence="3 4">
    <name type="scientific">Listeria booriae</name>
    <dbReference type="NCBI Taxonomy" id="1552123"/>
    <lineage>
        <taxon>Bacteria</taxon>
        <taxon>Bacillati</taxon>
        <taxon>Bacillota</taxon>
        <taxon>Bacilli</taxon>
        <taxon>Bacillales</taxon>
        <taxon>Listeriaceae</taxon>
        <taxon>Listeria</taxon>
    </lineage>
</organism>
<proteinExistence type="predicted"/>
<dbReference type="RefSeq" id="WP_185417028.1">
    <property type="nucleotide sequence ID" value="NZ_JAARRU010000001.1"/>
</dbReference>
<dbReference type="InterPro" id="IPR011047">
    <property type="entry name" value="Quinoprotein_ADH-like_sf"/>
</dbReference>
<dbReference type="SUPFAM" id="SSF50998">
    <property type="entry name" value="Quinoprotein alcohol dehydrogenase-like"/>
    <property type="match status" value="1"/>
</dbReference>
<dbReference type="SUPFAM" id="SSF82057">
    <property type="entry name" value="Prokaryotic SH3-related domain"/>
    <property type="match status" value="3"/>
</dbReference>
<keyword evidence="1" id="KW-0732">Signal</keyword>
<feature type="domain" description="GW" evidence="2">
    <location>
        <begin position="46"/>
        <end position="103"/>
    </location>
</feature>
<dbReference type="InterPro" id="IPR025987">
    <property type="entry name" value="GW_dom"/>
</dbReference>
<gene>
    <name evidence="3" type="ORF">HB907_06515</name>
</gene>
<protein>
    <recommendedName>
        <fullName evidence="2">GW domain-containing protein</fullName>
    </recommendedName>
</protein>
<dbReference type="EMBL" id="JAARRU010000001">
    <property type="protein sequence ID" value="MBC1565057.1"/>
    <property type="molecule type" value="Genomic_DNA"/>
</dbReference>
<dbReference type="Proteomes" id="UP000586951">
    <property type="component" value="Unassembled WGS sequence"/>
</dbReference>
<sequence>MNKIKWWVVASILVATIFCVNFSESKQVIADSKREIFALGVVYKDSTVYQKPYGERNNKVTAKLKNYIGKQLTFRTIVTNRNGIFFKSYYKGKFLGYVDYRAVTFWHINYSDKHRIAYGSVKQNTTVWYTVSGRTNKKMADLNKYKNQSFRIYRELRNDHGAYYGVRFDDGKLGYVSTKAVNVFYDASMEKTMTSQMQLKNTNAKAYQVPVVNPTQQREVLTHLQNKILHVNAVAKTSNGTFYRVWYNLHDGKRWVNPVVGWVPEKDIKPIHDVTKDYRLLFNVPEQANMQGFTYNDGVYYLAFDLSRAGYPNKSKIVAYDRLGNKLHETLPLAIGHGAELSYYKGKIYASNGSLEGAKVFVVDFERGLIEKTFDFTKFGIGALATVRDDKTIILETSSSSDSNTANHVFSYINMENGSLMKQFQISNAWVTQGIDYYQNKIYFYTNDLITILNEQGKILDQQYLGFKGESEGLAMDKVTGKIQIGYNGNNRVYVQK</sequence>
<evidence type="ECO:0000259" key="2">
    <source>
        <dbReference type="Pfam" id="PF13457"/>
    </source>
</evidence>
<evidence type="ECO:0000313" key="3">
    <source>
        <dbReference type="EMBL" id="MBC1565057.1"/>
    </source>
</evidence>
<accession>A0A841ZXL2</accession>
<dbReference type="AlphaFoldDB" id="A0A841ZXL2"/>